<gene>
    <name evidence="4" type="ORF">DFQ27_005285</name>
</gene>
<protein>
    <recommendedName>
        <fullName evidence="3">Rho-GAP domain-containing protein</fullName>
    </recommendedName>
</protein>
<feature type="compositionally biased region" description="Basic and acidic residues" evidence="2">
    <location>
        <begin position="644"/>
        <end position="668"/>
    </location>
</feature>
<dbReference type="InterPro" id="IPR000198">
    <property type="entry name" value="RhoGAP_dom"/>
</dbReference>
<feature type="domain" description="Rho-GAP" evidence="3">
    <location>
        <begin position="38"/>
        <end position="231"/>
    </location>
</feature>
<sequence length="710" mass="77187">MAQQKASFKKWWKNITGNKAAKGLFNVDLVDSIVYAGVPVHKTVDGRLRTQGYIPTIVSKCGWFLKENGLKTRGIFRVSGSAKRIADLQTLFDTPPLYGSQLDWSPYTIHDASSVLRRYLNSLPDPVITLEYYEKFRDVHRTIMDDKEKIVAYQDLMAKLPPPHSCLLMYLLDFLAMFAYHNDENLMTSKNLASVFQPGILSHPDHALSPGDYMTSASVVEFLIEHQSSFALPTPNFDEEDDEGATFGLAHSASHFTAEQSSSAPGQPSLPVEDQERIRLHPTGTSADGMGILEGLGDETLERSKTTSALRRQHSLHKGTGALSSLPGQRPTRSKSTSSGSSSQQSQLPLFPSNLLSRRRSSRVSKTQSVYSTKGLEVDDIVVVNVDTPAAVGNEVVTQDSPLSSLSPQHLSVRKVQTFPRLPQSLDGNEPEDAATGSKRAITREPSIIFETIDLQFPVPAFPDATLQAAFACPTATKDAGSRGVVDIPSVTPANDQTSTTIHPLDDATKQTSDWSTHGRFAATVEPTAHTLLPAPHPLQQEDLSGAPPRAPIRVDPPNQTAPSMGISAYNESVVKMAPVISPPRAGNRTPHRGDGPIQRTKSTPAGLTKSSGNHHSKDGNDGHGSATHSIFKGWLTGRHKDKSNKENEGMAGSKEDKKQDVGILDKQRKYRSQDIALSFSSDDPHHGTGGTVSRRDSGRGGGHHRPKDH</sequence>
<dbReference type="GO" id="GO:0060237">
    <property type="term" value="P:regulation of fungal-type cell wall organization"/>
    <property type="evidence" value="ECO:0007669"/>
    <property type="project" value="TreeGrafter"/>
</dbReference>
<reference evidence="4" key="1">
    <citation type="journal article" date="2020" name="Fungal Divers.">
        <title>Resolving the Mortierellaceae phylogeny through synthesis of multi-gene phylogenetics and phylogenomics.</title>
        <authorList>
            <person name="Vandepol N."/>
            <person name="Liber J."/>
            <person name="Desiro A."/>
            <person name="Na H."/>
            <person name="Kennedy M."/>
            <person name="Barry K."/>
            <person name="Grigoriev I.V."/>
            <person name="Miller A.N."/>
            <person name="O'Donnell K."/>
            <person name="Stajich J.E."/>
            <person name="Bonito G."/>
        </authorList>
    </citation>
    <scope>NUCLEOTIDE SEQUENCE</scope>
    <source>
        <strain evidence="4">BC1065</strain>
    </source>
</reference>
<dbReference type="GO" id="GO:0007165">
    <property type="term" value="P:signal transduction"/>
    <property type="evidence" value="ECO:0007669"/>
    <property type="project" value="InterPro"/>
</dbReference>
<feature type="region of interest" description="Disordered" evidence="2">
    <location>
        <begin position="304"/>
        <end position="369"/>
    </location>
</feature>
<keyword evidence="5" id="KW-1185">Reference proteome</keyword>
<dbReference type="PROSITE" id="PS50238">
    <property type="entry name" value="RHOGAP"/>
    <property type="match status" value="1"/>
</dbReference>
<feature type="region of interest" description="Disordered" evidence="2">
    <location>
        <begin position="488"/>
        <end position="513"/>
    </location>
</feature>
<evidence type="ECO:0000259" key="3">
    <source>
        <dbReference type="PROSITE" id="PS50238"/>
    </source>
</evidence>
<accession>A0A9P6Q2D6</accession>
<dbReference type="GO" id="GO:0005938">
    <property type="term" value="C:cell cortex"/>
    <property type="evidence" value="ECO:0007669"/>
    <property type="project" value="TreeGrafter"/>
</dbReference>
<feature type="compositionally biased region" description="Polar residues" evidence="2">
    <location>
        <begin position="492"/>
        <end position="502"/>
    </location>
</feature>
<dbReference type="OrthoDB" id="3196451at2759"/>
<feature type="compositionally biased region" description="Low complexity" evidence="2">
    <location>
        <begin position="334"/>
        <end position="356"/>
    </location>
</feature>
<feature type="compositionally biased region" description="Polar residues" evidence="2">
    <location>
        <begin position="600"/>
        <end position="614"/>
    </location>
</feature>
<organism evidence="4 5">
    <name type="scientific">Actinomortierella ambigua</name>
    <dbReference type="NCBI Taxonomy" id="1343610"/>
    <lineage>
        <taxon>Eukaryota</taxon>
        <taxon>Fungi</taxon>
        <taxon>Fungi incertae sedis</taxon>
        <taxon>Mucoromycota</taxon>
        <taxon>Mortierellomycotina</taxon>
        <taxon>Mortierellomycetes</taxon>
        <taxon>Mortierellales</taxon>
        <taxon>Mortierellaceae</taxon>
        <taxon>Actinomortierella</taxon>
    </lineage>
</organism>
<dbReference type="SMART" id="SM00324">
    <property type="entry name" value="RhoGAP"/>
    <property type="match status" value="1"/>
</dbReference>
<dbReference type="SUPFAM" id="SSF48350">
    <property type="entry name" value="GTPase activation domain, GAP"/>
    <property type="match status" value="1"/>
</dbReference>
<name>A0A9P6Q2D6_9FUNG</name>
<dbReference type="Pfam" id="PF00620">
    <property type="entry name" value="RhoGAP"/>
    <property type="match status" value="1"/>
</dbReference>
<dbReference type="PANTHER" id="PTHR15228">
    <property type="entry name" value="SPERMATHECAL PHYSIOLOGY VARIANT"/>
    <property type="match status" value="1"/>
</dbReference>
<feature type="region of interest" description="Disordered" evidence="2">
    <location>
        <begin position="535"/>
        <end position="562"/>
    </location>
</feature>
<dbReference type="InterPro" id="IPR008936">
    <property type="entry name" value="Rho_GTPase_activation_prot"/>
</dbReference>
<dbReference type="PANTHER" id="PTHR15228:SF25">
    <property type="entry name" value="F-BAR DOMAIN-CONTAINING PROTEIN"/>
    <property type="match status" value="1"/>
</dbReference>
<dbReference type="Proteomes" id="UP000807716">
    <property type="component" value="Unassembled WGS sequence"/>
</dbReference>
<dbReference type="Gene3D" id="1.10.555.10">
    <property type="entry name" value="Rho GTPase activation protein"/>
    <property type="match status" value="1"/>
</dbReference>
<evidence type="ECO:0000313" key="4">
    <source>
        <dbReference type="EMBL" id="KAG0257140.1"/>
    </source>
</evidence>
<dbReference type="AlphaFoldDB" id="A0A9P6Q2D6"/>
<evidence type="ECO:0000256" key="2">
    <source>
        <dbReference type="SAM" id="MobiDB-lite"/>
    </source>
</evidence>
<proteinExistence type="predicted"/>
<comment type="caution">
    <text evidence="4">The sequence shown here is derived from an EMBL/GenBank/DDBJ whole genome shotgun (WGS) entry which is preliminary data.</text>
</comment>
<dbReference type="GO" id="GO:0005096">
    <property type="term" value="F:GTPase activator activity"/>
    <property type="evidence" value="ECO:0007669"/>
    <property type="project" value="UniProtKB-KW"/>
</dbReference>
<evidence type="ECO:0000256" key="1">
    <source>
        <dbReference type="ARBA" id="ARBA00022468"/>
    </source>
</evidence>
<evidence type="ECO:0000313" key="5">
    <source>
        <dbReference type="Proteomes" id="UP000807716"/>
    </source>
</evidence>
<feature type="region of interest" description="Disordered" evidence="2">
    <location>
        <begin position="581"/>
        <end position="710"/>
    </location>
</feature>
<dbReference type="InterPro" id="IPR051025">
    <property type="entry name" value="RhoGAP"/>
</dbReference>
<dbReference type="EMBL" id="JAAAJB010000374">
    <property type="protein sequence ID" value="KAG0257140.1"/>
    <property type="molecule type" value="Genomic_DNA"/>
</dbReference>
<keyword evidence="1" id="KW-0343">GTPase activation</keyword>